<dbReference type="Gene3D" id="2.30.29.30">
    <property type="entry name" value="Pleckstrin-homology domain (PH domain)/Phosphotyrosine-binding domain (PTB)"/>
    <property type="match status" value="1"/>
</dbReference>
<keyword evidence="8" id="KW-1185">Reference proteome</keyword>
<keyword evidence="2 4" id="KW-0813">Transport</keyword>
<sequence>MSNFFSKAEVTSSGRPVFLRNEVECHLLSGVDLEPEDHHNFPPLKSGIFILTTHRLLWLPSSSATTPTSASAIPLAAISHIFSSKKSLKSVFHSPRIRFQVLVSPDGRVFDPGSGSSFSSGSGSRSVVVTAVVRGKGDCDGFLVKFWDSWRMRAWESNETSGSGSGSGLASGSGAGTGTGGGLYSTDGSVRMVGVSGILRKEQEMWESTDKSLQDAFQDLNALMSKAQEMVMLAEKMRQKLLSGTGSQTSGTNDEEMGSKEEIQDWLLSVGIISPVTKESAGALYHQQLSRQLADFVRTPLERAGGMINLIDAYCLFNRARGTELISPDDMLQACSLWEKFDVPVMLRKFDSGVMVIQNKSHSDEEVFARIKSLVTKPEALRNGISPTDAAMTLGIAPAMAKEHLLTAESKGLLCRDISPDGFRFYINLFPEIDPCNIYFVKDYGICSTWIKAVSTSELCLSHRSRVLDYDNGMPTTYGPVSFRLRKRITCNPAAT</sequence>
<dbReference type="Pfam" id="PF04157">
    <property type="entry name" value="EAP30"/>
    <property type="match status" value="1"/>
</dbReference>
<dbReference type="PANTHER" id="PTHR13128">
    <property type="entry name" value="VACUOLAR PROTEIN-SORTING-ASSOCIATED PROTEIN 36"/>
    <property type="match status" value="1"/>
</dbReference>
<comment type="function">
    <text evidence="4">Component of the ESCRT-II complex (endosomal sorting complex required for transport II), which is required for multivesicular body (MVB) formation and sorting of endosomal cargo proteins into MVBs.</text>
</comment>
<accession>A0ABR2DKM4</accession>
<gene>
    <name evidence="7" type="ORF">V6N12_014592</name>
</gene>
<protein>
    <recommendedName>
        <fullName evidence="4">Vacuolar protein-sorting-associated protein 36</fullName>
    </recommendedName>
    <alternativeName>
        <fullName evidence="4">ESCRT-II complex subunit VPS36</fullName>
    </alternativeName>
</protein>
<comment type="subcellular location">
    <subcellularLocation>
        <location evidence="4">Cytoplasm</location>
    </subcellularLocation>
    <subcellularLocation>
        <location evidence="4">Endosome</location>
    </subcellularLocation>
</comment>
<dbReference type="PANTHER" id="PTHR13128:SF12">
    <property type="entry name" value="VACUOLAR PROTEIN-SORTING-ASSOCIATED PROTEIN 36"/>
    <property type="match status" value="1"/>
</dbReference>
<dbReference type="InterPro" id="IPR036388">
    <property type="entry name" value="WH-like_DNA-bd_sf"/>
</dbReference>
<dbReference type="Pfam" id="PF11605">
    <property type="entry name" value="Vps36_ESCRT-II"/>
    <property type="match status" value="1"/>
</dbReference>
<dbReference type="SUPFAM" id="SSF50729">
    <property type="entry name" value="PH domain-like"/>
    <property type="match status" value="1"/>
</dbReference>
<dbReference type="InterPro" id="IPR021648">
    <property type="entry name" value="GLUE_dom"/>
</dbReference>
<keyword evidence="4" id="KW-0963">Cytoplasm</keyword>
<dbReference type="Proteomes" id="UP001472677">
    <property type="component" value="Unassembled WGS sequence"/>
</dbReference>
<dbReference type="Gene3D" id="6.10.140.260">
    <property type="match status" value="1"/>
</dbReference>
<name>A0ABR2DKM4_9ROSI</name>
<feature type="domain" description="GLUE N-terminal" evidence="6">
    <location>
        <begin position="8"/>
        <end position="162"/>
    </location>
</feature>
<feature type="compositionally biased region" description="Gly residues" evidence="5">
    <location>
        <begin position="163"/>
        <end position="183"/>
    </location>
</feature>
<dbReference type="InterPro" id="IPR011993">
    <property type="entry name" value="PH-like_dom_sf"/>
</dbReference>
<dbReference type="PROSITE" id="PS51495">
    <property type="entry name" value="GLUE"/>
    <property type="match status" value="1"/>
</dbReference>
<dbReference type="InterPro" id="IPR036390">
    <property type="entry name" value="WH_DNA-bd_sf"/>
</dbReference>
<keyword evidence="3 4" id="KW-0653">Protein transport</keyword>
<dbReference type="SUPFAM" id="SSF46785">
    <property type="entry name" value="Winged helix' DNA-binding domain"/>
    <property type="match status" value="1"/>
</dbReference>
<comment type="caution">
    <text evidence="7">The sequence shown here is derived from an EMBL/GenBank/DDBJ whole genome shotgun (WGS) entry which is preliminary data.</text>
</comment>
<dbReference type="EMBL" id="JBBPBM010000024">
    <property type="protein sequence ID" value="KAK8541981.1"/>
    <property type="molecule type" value="Genomic_DNA"/>
</dbReference>
<dbReference type="InterPro" id="IPR037855">
    <property type="entry name" value="Vps36"/>
</dbReference>
<proteinExistence type="inferred from homology"/>
<reference evidence="7 8" key="1">
    <citation type="journal article" date="2024" name="G3 (Bethesda)">
        <title>Genome assembly of Hibiscus sabdariffa L. provides insights into metabolisms of medicinal natural products.</title>
        <authorList>
            <person name="Kim T."/>
        </authorList>
    </citation>
    <scope>NUCLEOTIDE SEQUENCE [LARGE SCALE GENOMIC DNA]</scope>
    <source>
        <strain evidence="7">TK-2024</strain>
        <tissue evidence="7">Old leaves</tissue>
    </source>
</reference>
<evidence type="ECO:0000256" key="3">
    <source>
        <dbReference type="ARBA" id="ARBA00022927"/>
    </source>
</evidence>
<evidence type="ECO:0000313" key="8">
    <source>
        <dbReference type="Proteomes" id="UP001472677"/>
    </source>
</evidence>
<feature type="region of interest" description="Disordered" evidence="5">
    <location>
        <begin position="157"/>
        <end position="183"/>
    </location>
</feature>
<evidence type="ECO:0000256" key="4">
    <source>
        <dbReference type="RuleBase" id="RU367095"/>
    </source>
</evidence>
<evidence type="ECO:0000256" key="2">
    <source>
        <dbReference type="ARBA" id="ARBA00022448"/>
    </source>
</evidence>
<comment type="subunit">
    <text evidence="4">Component of the endosomal sorting complex required for transport II (ESCRT-II).</text>
</comment>
<organism evidence="7 8">
    <name type="scientific">Hibiscus sabdariffa</name>
    <name type="common">roselle</name>
    <dbReference type="NCBI Taxonomy" id="183260"/>
    <lineage>
        <taxon>Eukaryota</taxon>
        <taxon>Viridiplantae</taxon>
        <taxon>Streptophyta</taxon>
        <taxon>Embryophyta</taxon>
        <taxon>Tracheophyta</taxon>
        <taxon>Spermatophyta</taxon>
        <taxon>Magnoliopsida</taxon>
        <taxon>eudicotyledons</taxon>
        <taxon>Gunneridae</taxon>
        <taxon>Pentapetalae</taxon>
        <taxon>rosids</taxon>
        <taxon>malvids</taxon>
        <taxon>Malvales</taxon>
        <taxon>Malvaceae</taxon>
        <taxon>Malvoideae</taxon>
        <taxon>Hibiscus</taxon>
    </lineage>
</organism>
<dbReference type="Gene3D" id="1.10.10.10">
    <property type="entry name" value="Winged helix-like DNA-binding domain superfamily/Winged helix DNA-binding domain"/>
    <property type="match status" value="2"/>
</dbReference>
<dbReference type="InterPro" id="IPR040608">
    <property type="entry name" value="Snf8/Vps36"/>
</dbReference>
<evidence type="ECO:0000256" key="1">
    <source>
        <dbReference type="ARBA" id="ARBA00009697"/>
    </source>
</evidence>
<evidence type="ECO:0000313" key="7">
    <source>
        <dbReference type="EMBL" id="KAK8541981.1"/>
    </source>
</evidence>
<comment type="similarity">
    <text evidence="1 4">Belongs to the VPS36 family.</text>
</comment>
<evidence type="ECO:0000259" key="6">
    <source>
        <dbReference type="PROSITE" id="PS51495"/>
    </source>
</evidence>
<keyword evidence="4" id="KW-0967">Endosome</keyword>
<evidence type="ECO:0000256" key="5">
    <source>
        <dbReference type="SAM" id="MobiDB-lite"/>
    </source>
</evidence>